<dbReference type="PANTHER" id="PTHR30146:SF145">
    <property type="entry name" value="RIBOSE OPERON REPRESSOR"/>
    <property type="match status" value="1"/>
</dbReference>
<dbReference type="InterPro" id="IPR046335">
    <property type="entry name" value="LacI/GalR-like_sensor"/>
</dbReference>
<dbReference type="CDD" id="cd01392">
    <property type="entry name" value="HTH_LacI"/>
    <property type="match status" value="1"/>
</dbReference>
<dbReference type="Proteomes" id="UP000007136">
    <property type="component" value="Chromosome"/>
</dbReference>
<dbReference type="RefSeq" id="WP_012453107.1">
    <property type="nucleotide sequence ID" value="NC_010725.1"/>
</dbReference>
<feature type="domain" description="HTH lacI-type" evidence="4">
    <location>
        <begin position="3"/>
        <end position="56"/>
    </location>
</feature>
<sequence length="358" mass="38034">MSVGIRDVARVAGVSTATVSRALGRGPVSDAVREQVEAAVRATGYRPNLSARRLRSKAAQTIGLIVADIRNPFFTAVSRAVEDAAYAAGMRVILCNTDEDPAREAMYLRLMEEERVTGVIFAPTKVTADGLRADSLSFPTVFIDRSGLPGAHDSVVLDNAAAAASLVDHLVAQGFKRIGGLFGSTSSTARERQAGYAAAMARYDLAPLARSVAPNAAAAETEATRWLSQPDRPEALILSNGLMLMGAVRATRTLGLAVPKDLALAGFDNEPWTDLVEPGLTVIEQPVAEIGAQAMRLLFERIEHPGQPVRKVTLSGRAVLRSSTRRGGGLVIQCPLARYPAFALPLRPTLGFLPRSLG</sequence>
<evidence type="ECO:0000313" key="6">
    <source>
        <dbReference type="Proteomes" id="UP000007136"/>
    </source>
</evidence>
<dbReference type="GO" id="GO:0003700">
    <property type="term" value="F:DNA-binding transcription factor activity"/>
    <property type="evidence" value="ECO:0007669"/>
    <property type="project" value="TreeGrafter"/>
</dbReference>
<dbReference type="PROSITE" id="PS00356">
    <property type="entry name" value="HTH_LACI_1"/>
    <property type="match status" value="1"/>
</dbReference>
<dbReference type="HOGENOM" id="CLU_037628_6_1_5"/>
<keyword evidence="1" id="KW-0805">Transcription regulation</keyword>
<evidence type="ECO:0000256" key="1">
    <source>
        <dbReference type="ARBA" id="ARBA00023015"/>
    </source>
</evidence>
<dbReference type="Pfam" id="PF13377">
    <property type="entry name" value="Peripla_BP_3"/>
    <property type="match status" value="1"/>
</dbReference>
<dbReference type="AlphaFoldDB" id="B1ZC15"/>
<evidence type="ECO:0000313" key="5">
    <source>
        <dbReference type="EMBL" id="ACB79358.1"/>
    </source>
</evidence>
<dbReference type="eggNOG" id="COG1609">
    <property type="taxonomic scope" value="Bacteria"/>
</dbReference>
<dbReference type="PANTHER" id="PTHR30146">
    <property type="entry name" value="LACI-RELATED TRANSCRIPTIONAL REPRESSOR"/>
    <property type="match status" value="1"/>
</dbReference>
<dbReference type="SUPFAM" id="SSF47413">
    <property type="entry name" value="lambda repressor-like DNA-binding domains"/>
    <property type="match status" value="1"/>
</dbReference>
<accession>B1ZC15</accession>
<dbReference type="InterPro" id="IPR028082">
    <property type="entry name" value="Peripla_BP_I"/>
</dbReference>
<proteinExistence type="predicted"/>
<dbReference type="Gene3D" id="3.40.50.2300">
    <property type="match status" value="2"/>
</dbReference>
<evidence type="ECO:0000259" key="4">
    <source>
        <dbReference type="PROSITE" id="PS50932"/>
    </source>
</evidence>
<keyword evidence="2" id="KW-0238">DNA-binding</keyword>
<dbReference type="PROSITE" id="PS50932">
    <property type="entry name" value="HTH_LACI_2"/>
    <property type="match status" value="1"/>
</dbReference>
<dbReference type="SMART" id="SM00354">
    <property type="entry name" value="HTH_LACI"/>
    <property type="match status" value="1"/>
</dbReference>
<gene>
    <name evidence="5" type="ordered locus">Mpop_1186</name>
</gene>
<organism evidence="5 6">
    <name type="scientific">Methylorubrum populi (strain ATCC BAA-705 / NCIMB 13946 / BJ001)</name>
    <name type="common">Methylobacterium populi</name>
    <dbReference type="NCBI Taxonomy" id="441620"/>
    <lineage>
        <taxon>Bacteria</taxon>
        <taxon>Pseudomonadati</taxon>
        <taxon>Pseudomonadota</taxon>
        <taxon>Alphaproteobacteria</taxon>
        <taxon>Hyphomicrobiales</taxon>
        <taxon>Methylobacteriaceae</taxon>
        <taxon>Methylorubrum</taxon>
    </lineage>
</organism>
<evidence type="ECO:0000256" key="3">
    <source>
        <dbReference type="ARBA" id="ARBA00023163"/>
    </source>
</evidence>
<dbReference type="SUPFAM" id="SSF53822">
    <property type="entry name" value="Periplasmic binding protein-like I"/>
    <property type="match status" value="1"/>
</dbReference>
<name>B1ZC15_METPB</name>
<keyword evidence="3" id="KW-0804">Transcription</keyword>
<dbReference type="InterPro" id="IPR010982">
    <property type="entry name" value="Lambda_DNA-bd_dom_sf"/>
</dbReference>
<dbReference type="STRING" id="441620.Mpop_1186"/>
<dbReference type="Gene3D" id="1.10.260.40">
    <property type="entry name" value="lambda repressor-like DNA-binding domains"/>
    <property type="match status" value="1"/>
</dbReference>
<dbReference type="KEGG" id="mpo:Mpop_1186"/>
<dbReference type="InterPro" id="IPR000843">
    <property type="entry name" value="HTH_LacI"/>
</dbReference>
<evidence type="ECO:0000256" key="2">
    <source>
        <dbReference type="ARBA" id="ARBA00023125"/>
    </source>
</evidence>
<reference evidence="5" key="1">
    <citation type="submission" date="2008-04" db="EMBL/GenBank/DDBJ databases">
        <title>Complete sequence of chromosome of Methylobacterium populi BJ001.</title>
        <authorList>
            <consortium name="US DOE Joint Genome Institute"/>
            <person name="Copeland A."/>
            <person name="Lucas S."/>
            <person name="Lapidus A."/>
            <person name="Glavina del Rio T."/>
            <person name="Dalin E."/>
            <person name="Tice H."/>
            <person name="Bruce D."/>
            <person name="Goodwin L."/>
            <person name="Pitluck S."/>
            <person name="Chertkov O."/>
            <person name="Brettin T."/>
            <person name="Detter J.C."/>
            <person name="Han C."/>
            <person name="Kuske C.R."/>
            <person name="Schmutz J."/>
            <person name="Larimer F."/>
            <person name="Land M."/>
            <person name="Hauser L."/>
            <person name="Kyrpides N."/>
            <person name="Mikhailova N."/>
            <person name="Marx C."/>
            <person name="Richardson P."/>
        </authorList>
    </citation>
    <scope>NUCLEOTIDE SEQUENCE [LARGE SCALE GENOMIC DNA]</scope>
    <source>
        <strain evidence="5">BJ001</strain>
    </source>
</reference>
<protein>
    <submittedName>
        <fullName evidence="5">Transcriptional regulator, LacI family</fullName>
    </submittedName>
</protein>
<dbReference type="Pfam" id="PF00356">
    <property type="entry name" value="LacI"/>
    <property type="match status" value="1"/>
</dbReference>
<dbReference type="GO" id="GO:0000976">
    <property type="term" value="F:transcription cis-regulatory region binding"/>
    <property type="evidence" value="ECO:0007669"/>
    <property type="project" value="TreeGrafter"/>
</dbReference>
<dbReference type="EMBL" id="CP001029">
    <property type="protein sequence ID" value="ACB79358.1"/>
    <property type="molecule type" value="Genomic_DNA"/>
</dbReference>